<organism evidence="9 10">
    <name type="scientific">Colletotrichum gloeosporioides</name>
    <name type="common">Anthracnose fungus</name>
    <name type="synonym">Glomerella cingulata</name>
    <dbReference type="NCBI Taxonomy" id="474922"/>
    <lineage>
        <taxon>Eukaryota</taxon>
        <taxon>Fungi</taxon>
        <taxon>Dikarya</taxon>
        <taxon>Ascomycota</taxon>
        <taxon>Pezizomycotina</taxon>
        <taxon>Sordariomycetes</taxon>
        <taxon>Hypocreomycetidae</taxon>
        <taxon>Glomerellales</taxon>
        <taxon>Glomerellaceae</taxon>
        <taxon>Colletotrichum</taxon>
        <taxon>Colletotrichum gloeosporioides species complex</taxon>
    </lineage>
</organism>
<dbReference type="InterPro" id="IPR002401">
    <property type="entry name" value="Cyt_P450_E_grp-I"/>
</dbReference>
<keyword evidence="4 7" id="KW-0479">Metal-binding</keyword>
<comment type="caution">
    <text evidence="9">The sequence shown here is derived from an EMBL/GenBank/DDBJ whole genome shotgun (WGS) entry which is preliminary data.</text>
</comment>
<reference evidence="9" key="2">
    <citation type="submission" date="2020-03" db="EMBL/GenBank/DDBJ databases">
        <authorList>
            <person name="Fu F.-F."/>
            <person name="Chen J."/>
        </authorList>
    </citation>
    <scope>NUCLEOTIDE SEQUENCE</scope>
    <source>
        <strain evidence="9">Lc1</strain>
    </source>
</reference>
<feature type="binding site" description="axial binding residue" evidence="7">
    <location>
        <position position="400"/>
    </location>
    <ligand>
        <name>heme</name>
        <dbReference type="ChEBI" id="CHEBI:30413"/>
    </ligand>
    <ligandPart>
        <name>Fe</name>
        <dbReference type="ChEBI" id="CHEBI:18248"/>
    </ligandPart>
</feature>
<dbReference type="InterPro" id="IPR036396">
    <property type="entry name" value="Cyt_P450_sf"/>
</dbReference>
<dbReference type="InterPro" id="IPR017972">
    <property type="entry name" value="Cyt_P450_CS"/>
</dbReference>
<evidence type="ECO:0000256" key="3">
    <source>
        <dbReference type="ARBA" id="ARBA00022617"/>
    </source>
</evidence>
<evidence type="ECO:0000256" key="6">
    <source>
        <dbReference type="ARBA" id="ARBA00023004"/>
    </source>
</evidence>
<keyword evidence="3 7" id="KW-0349">Heme</keyword>
<comment type="similarity">
    <text evidence="2 8">Belongs to the cytochrome P450 family.</text>
</comment>
<keyword evidence="10" id="KW-1185">Reference proteome</keyword>
<gene>
    <name evidence="9" type="ORF">GCG54_00008528</name>
</gene>
<evidence type="ECO:0000313" key="10">
    <source>
        <dbReference type="Proteomes" id="UP000613401"/>
    </source>
</evidence>
<keyword evidence="8 9" id="KW-0503">Monooxygenase</keyword>
<comment type="cofactor">
    <cofactor evidence="1 7">
        <name>heme</name>
        <dbReference type="ChEBI" id="CHEBI:30413"/>
    </cofactor>
</comment>
<dbReference type="AlphaFoldDB" id="A0A8H4CHR1"/>
<dbReference type="SUPFAM" id="SSF48264">
    <property type="entry name" value="Cytochrome P450"/>
    <property type="match status" value="1"/>
</dbReference>
<evidence type="ECO:0000256" key="1">
    <source>
        <dbReference type="ARBA" id="ARBA00001971"/>
    </source>
</evidence>
<accession>A0A8H4CHR1</accession>
<dbReference type="InterPro" id="IPR001128">
    <property type="entry name" value="Cyt_P450"/>
</dbReference>
<protein>
    <submittedName>
        <fullName evidence="9">Cytochrome P450 monooxygenase azaI</fullName>
    </submittedName>
</protein>
<dbReference type="PROSITE" id="PS00086">
    <property type="entry name" value="CYTOCHROME_P450"/>
    <property type="match status" value="1"/>
</dbReference>
<reference evidence="9" key="1">
    <citation type="journal article" date="2020" name="Phytopathology">
        <title>Genome sequence and comparative analysis of Colletotrichum gloeosporioides isolated from Liriodendron leaves.</title>
        <authorList>
            <person name="Fu F.F."/>
            <person name="Hao Z."/>
            <person name="Wang P."/>
            <person name="Lu Y."/>
            <person name="Xue L.J."/>
            <person name="Wei G."/>
            <person name="Tian Y."/>
            <person name="Baishi H."/>
            <person name="Xu H."/>
            <person name="Shi J."/>
            <person name="Cheng T."/>
            <person name="Wang G."/>
            <person name="Yi Y."/>
            <person name="Chen J."/>
        </authorList>
    </citation>
    <scope>NUCLEOTIDE SEQUENCE</scope>
    <source>
        <strain evidence="9">Lc1</strain>
    </source>
</reference>
<dbReference type="InterPro" id="IPR050121">
    <property type="entry name" value="Cytochrome_P450_monoxygenase"/>
</dbReference>
<proteinExistence type="inferred from homology"/>
<dbReference type="Proteomes" id="UP000613401">
    <property type="component" value="Unassembled WGS sequence"/>
</dbReference>
<dbReference type="GO" id="GO:0016705">
    <property type="term" value="F:oxidoreductase activity, acting on paired donors, with incorporation or reduction of molecular oxygen"/>
    <property type="evidence" value="ECO:0007669"/>
    <property type="project" value="InterPro"/>
</dbReference>
<dbReference type="GO" id="GO:0004497">
    <property type="term" value="F:monooxygenase activity"/>
    <property type="evidence" value="ECO:0007669"/>
    <property type="project" value="UniProtKB-KW"/>
</dbReference>
<dbReference type="GO" id="GO:0020037">
    <property type="term" value="F:heme binding"/>
    <property type="evidence" value="ECO:0007669"/>
    <property type="project" value="InterPro"/>
</dbReference>
<dbReference type="GO" id="GO:0005506">
    <property type="term" value="F:iron ion binding"/>
    <property type="evidence" value="ECO:0007669"/>
    <property type="project" value="InterPro"/>
</dbReference>
<evidence type="ECO:0000256" key="2">
    <source>
        <dbReference type="ARBA" id="ARBA00010617"/>
    </source>
</evidence>
<sequence>MSFVMHSRTQFSKWTDLPLKYHWLSGTRSAYVQGLHDRYGPIVRLGPSEVSVTDGTAVKQIYNVKSGFAKSAFYRRLDPGPESIFNTSDIDFSRRHRRLLTSPLSESSLKALEPLVDDKIKLAIERIHQEMKIRSAADIAKFWLFMATDVISELSFGESFGMLEKGEKNQYISDLENLSKLGGVRALFPTLVSWASLIPARPFTNSTEAALRMGQYATDAINRYKSYAAKNPTNQRPMLLSKMFKAGEEGLSSIEIESDAQAYIIAGSDTTANTLTYLVWAVSQDKRIKDKLCAEIAQLDEDFSDTDLHDLPYLNQVIQEALRVFPAVPATLPRTVPSGGTTLCGYWIPSGITVGMQSWSLHRNPVAFPDPNRFNPSRWESPTKDMRDCFMPFGGGSRVCIGLHLARLELRLGTARFFRAFPDAMISNVEGMSHEDMTPVTYFFIGPKGHRCLMKGRE</sequence>
<dbReference type="EMBL" id="WVTB01000052">
    <property type="protein sequence ID" value="KAF3804024.1"/>
    <property type="molecule type" value="Genomic_DNA"/>
</dbReference>
<evidence type="ECO:0000256" key="7">
    <source>
        <dbReference type="PIRSR" id="PIRSR602401-1"/>
    </source>
</evidence>
<evidence type="ECO:0000256" key="8">
    <source>
        <dbReference type="RuleBase" id="RU000461"/>
    </source>
</evidence>
<evidence type="ECO:0000313" key="9">
    <source>
        <dbReference type="EMBL" id="KAF3804024.1"/>
    </source>
</evidence>
<name>A0A8H4CHR1_COLGL</name>
<dbReference type="PANTHER" id="PTHR24305">
    <property type="entry name" value="CYTOCHROME P450"/>
    <property type="match status" value="1"/>
</dbReference>
<dbReference type="PRINTS" id="PR00385">
    <property type="entry name" value="P450"/>
</dbReference>
<keyword evidence="6 7" id="KW-0408">Iron</keyword>
<evidence type="ECO:0000256" key="4">
    <source>
        <dbReference type="ARBA" id="ARBA00022723"/>
    </source>
</evidence>
<dbReference type="CDD" id="cd11059">
    <property type="entry name" value="CYP_fungal"/>
    <property type="match status" value="1"/>
</dbReference>
<dbReference type="GeneID" id="69015669"/>
<dbReference type="RefSeq" id="XP_045263183.1">
    <property type="nucleotide sequence ID" value="XM_045408493.1"/>
</dbReference>
<dbReference type="Pfam" id="PF00067">
    <property type="entry name" value="p450"/>
    <property type="match status" value="1"/>
</dbReference>
<dbReference type="PANTHER" id="PTHR24305:SF96">
    <property type="entry name" value="CYTOCHROME P450 MONOOXYGENASE STCB-RELATED"/>
    <property type="match status" value="1"/>
</dbReference>
<evidence type="ECO:0000256" key="5">
    <source>
        <dbReference type="ARBA" id="ARBA00023002"/>
    </source>
</evidence>
<dbReference type="PRINTS" id="PR00463">
    <property type="entry name" value="EP450I"/>
</dbReference>
<keyword evidence="5 8" id="KW-0560">Oxidoreductase</keyword>
<dbReference type="Gene3D" id="1.10.630.10">
    <property type="entry name" value="Cytochrome P450"/>
    <property type="match status" value="1"/>
</dbReference>